<proteinExistence type="predicted"/>
<dbReference type="GO" id="GO:0004553">
    <property type="term" value="F:hydrolase activity, hydrolyzing O-glycosyl compounds"/>
    <property type="evidence" value="ECO:0007669"/>
    <property type="project" value="TreeGrafter"/>
</dbReference>
<dbReference type="SUPFAM" id="SSF48208">
    <property type="entry name" value="Six-hairpin glycosidases"/>
    <property type="match status" value="1"/>
</dbReference>
<dbReference type="GO" id="GO:0005975">
    <property type="term" value="P:carbohydrate metabolic process"/>
    <property type="evidence" value="ECO:0007669"/>
    <property type="project" value="InterPro"/>
</dbReference>
<dbReference type="InterPro" id="IPR008928">
    <property type="entry name" value="6-hairpin_glycosidase_sf"/>
</dbReference>
<evidence type="ECO:0000259" key="3">
    <source>
        <dbReference type="Pfam" id="PF00723"/>
    </source>
</evidence>
<evidence type="ECO:0000313" key="4">
    <source>
        <dbReference type="EMBL" id="EHK98266.1"/>
    </source>
</evidence>
<dbReference type="InterPro" id="IPR012341">
    <property type="entry name" value="6hp_glycosidase-like_sf"/>
</dbReference>
<organism evidence="4 5">
    <name type="scientific">Glarea lozoyensis (strain ATCC 74030 / MF5533)</name>
    <dbReference type="NCBI Taxonomy" id="1104152"/>
    <lineage>
        <taxon>Eukaryota</taxon>
        <taxon>Fungi</taxon>
        <taxon>Dikarya</taxon>
        <taxon>Ascomycota</taxon>
        <taxon>Pezizomycotina</taxon>
        <taxon>Leotiomycetes</taxon>
        <taxon>Helotiales</taxon>
        <taxon>Helotiaceae</taxon>
        <taxon>Glarea</taxon>
    </lineage>
</organism>
<dbReference type="OrthoDB" id="6123450at2759"/>
<comment type="caution">
    <text evidence="4">The sequence shown here is derived from an EMBL/GenBank/DDBJ whole genome shotgun (WGS) entry which is preliminary data.</text>
</comment>
<dbReference type="Proteomes" id="UP000005446">
    <property type="component" value="Unassembled WGS sequence"/>
</dbReference>
<dbReference type="EMBL" id="AGUE01000159">
    <property type="protein sequence ID" value="EHK98266.1"/>
    <property type="molecule type" value="Genomic_DNA"/>
</dbReference>
<protein>
    <recommendedName>
        <fullName evidence="2">1,4-alpha-D-glucan glucohydrolase</fullName>
    </recommendedName>
    <alternativeName>
        <fullName evidence="1">Glucan 1,4-alpha-glucosidase</fullName>
    </alternativeName>
</protein>
<dbReference type="PANTHER" id="PTHR31616">
    <property type="entry name" value="TREHALASE"/>
    <property type="match status" value="1"/>
</dbReference>
<evidence type="ECO:0000313" key="5">
    <source>
        <dbReference type="Proteomes" id="UP000005446"/>
    </source>
</evidence>
<dbReference type="AlphaFoldDB" id="H0ET63"/>
<keyword evidence="5" id="KW-1185">Reference proteome</keyword>
<evidence type="ECO:0000256" key="1">
    <source>
        <dbReference type="ARBA" id="ARBA00033442"/>
    </source>
</evidence>
<reference evidence="4 5" key="1">
    <citation type="journal article" date="2012" name="Eukaryot. Cell">
        <title>Genome sequence of the fungus Glarea lozoyensis: the first genome sequence of a species from the Helotiaceae family.</title>
        <authorList>
            <person name="Youssar L."/>
            <person name="Gruening B.A."/>
            <person name="Erxleben A."/>
            <person name="Guenther S."/>
            <person name="Huettel W."/>
        </authorList>
    </citation>
    <scope>NUCLEOTIDE SEQUENCE [LARGE SCALE GENOMIC DNA]</scope>
    <source>
        <strain evidence="5">ATCC 74030 / MF5533</strain>
    </source>
</reference>
<dbReference type="GO" id="GO:0000324">
    <property type="term" value="C:fungal-type vacuole"/>
    <property type="evidence" value="ECO:0007669"/>
    <property type="project" value="TreeGrafter"/>
</dbReference>
<dbReference type="HOGENOM" id="CLU_1332044_0_0_1"/>
<dbReference type="InParanoid" id="H0ET63"/>
<dbReference type="InterPro" id="IPR011613">
    <property type="entry name" value="GH15-like"/>
</dbReference>
<evidence type="ECO:0000256" key="2">
    <source>
        <dbReference type="ARBA" id="ARBA00033473"/>
    </source>
</evidence>
<accession>H0ET63</accession>
<name>H0ET63_GLAL7</name>
<gene>
    <name evidence="4" type="ORF">M7I_5918</name>
</gene>
<sequence>MALQSLLQPFSPSNITAVASSNSLISSLNATTNWNIALQSVFAHPGSYTLNQREAAVLKRSVDSFITTESPIALSRILCNIGSDGACVPGAKTGIVIAGPGKANPDSYITAQAALQTVGNPSGGLSSGGLGEPKFNADGSAFTGSWGRPQRDGPALRATALITYAKWLVSNGYSSTATSLVWPVIQNDLSYVAQYWLRLVGRSFRF</sequence>
<dbReference type="PANTHER" id="PTHR31616:SF12">
    <property type="entry name" value="GLUCOAMYLASE"/>
    <property type="match status" value="1"/>
</dbReference>
<dbReference type="Gene3D" id="1.50.10.10">
    <property type="match status" value="2"/>
</dbReference>
<feature type="domain" description="GH15-like" evidence="3">
    <location>
        <begin position="107"/>
        <end position="197"/>
    </location>
</feature>
<dbReference type="Pfam" id="PF00723">
    <property type="entry name" value="Glyco_hydro_15"/>
    <property type="match status" value="1"/>
</dbReference>